<feature type="region of interest" description="Disordered" evidence="1">
    <location>
        <begin position="573"/>
        <end position="624"/>
    </location>
</feature>
<feature type="region of interest" description="Disordered" evidence="1">
    <location>
        <begin position="839"/>
        <end position="858"/>
    </location>
</feature>
<organism evidence="2 3">
    <name type="scientific">Stylonychia lemnae</name>
    <name type="common">Ciliate</name>
    <dbReference type="NCBI Taxonomy" id="5949"/>
    <lineage>
        <taxon>Eukaryota</taxon>
        <taxon>Sar</taxon>
        <taxon>Alveolata</taxon>
        <taxon>Ciliophora</taxon>
        <taxon>Intramacronucleata</taxon>
        <taxon>Spirotrichea</taxon>
        <taxon>Stichotrichia</taxon>
        <taxon>Sporadotrichida</taxon>
        <taxon>Oxytrichidae</taxon>
        <taxon>Stylonychinae</taxon>
        <taxon>Stylonychia</taxon>
    </lineage>
</organism>
<dbReference type="EMBL" id="CCKQ01008995">
    <property type="protein sequence ID" value="CDW80466.1"/>
    <property type="molecule type" value="Genomic_DNA"/>
</dbReference>
<keyword evidence="3" id="KW-1185">Reference proteome</keyword>
<gene>
    <name evidence="2" type="primary">Contig6047.g6471</name>
    <name evidence="2" type="ORF">STYLEM_9464</name>
</gene>
<proteinExistence type="predicted"/>
<feature type="compositionally biased region" description="Basic and acidic residues" evidence="1">
    <location>
        <begin position="573"/>
        <end position="584"/>
    </location>
</feature>
<protein>
    <recommendedName>
        <fullName evidence="4">CFA20 domain-containing protein</fullName>
    </recommendedName>
</protein>
<evidence type="ECO:0000313" key="2">
    <source>
        <dbReference type="EMBL" id="CDW80466.1"/>
    </source>
</evidence>
<reference evidence="2 3" key="1">
    <citation type="submission" date="2014-06" db="EMBL/GenBank/DDBJ databases">
        <authorList>
            <person name="Swart Estienne"/>
        </authorList>
    </citation>
    <scope>NUCLEOTIDE SEQUENCE [LARGE SCALE GENOMIC DNA]</scope>
    <source>
        <strain evidence="2 3">130c</strain>
    </source>
</reference>
<evidence type="ECO:0000313" key="3">
    <source>
        <dbReference type="Proteomes" id="UP000039865"/>
    </source>
</evidence>
<evidence type="ECO:0000256" key="1">
    <source>
        <dbReference type="SAM" id="MobiDB-lite"/>
    </source>
</evidence>
<sequence length="858" mass="99508">MGILKQLYSNKFLIQTDKQLYDLGIINGNMKKEFDQSVSCNILNSEAVQNTFVLDLLKLGQKAPSKSNISKSFEAKRYLIMQIMLPQEGKYYKIEISVKDASQVRLVIVFSTQLQNTRRLISSTINKQDLLITPLHAKFPKIDHNPQIWKNMCIDVGELSEKFFSNFEFRQITRIEIHGIFKLRRVMLSRKQIPNYDPMTEEIMLGANMNNIQDIPDSLNFPRKCRVYMNHIFNYEALSKLLKDRFPETRNPRGNSSDLKDAKQNSPKLNPIGKPFQAINQSPRLQNALNKVEISSIGSNDYIPKHPPSIKQNKVFKAKDIIGIINNSKNSHYEDQNKDMNRSRDVTLQSLSNDEVYPLSSGEIKNYKYSKNSKFNPNRYPTDSVANNMIIEERYQSQSYDLNDNDKRRDSQMTIYKSQELKLPTIDQNNILINKYGSNHNIIPNIQVGKMRNQSTRYSHTNLKITNSNIYQNVSSKDEQATNIYKSNQLLPQIQTIDKPPLHQNRYGKASLKELDYQQNYSVDRQNDKLLKYSGGLFNNDKDNKDNDQKEKFQNRYKNKNFHQIMKDVNVRSRPKDVSEEMKGWDGSTDNTRKLSHDINSSRNRQESNRHIKNAKQEQLNSYQPTIVTTTKASIQIETTSSVINSSKQGNGNIQVLSSVKHIPVKVQKISDVKLPSINQQKQNSFNSVYANQHFNHQFNNSSELQEVNENWKHTESSIQEDIFQEQITQTANTGNDRQNTHNFNYGSPKIKYRESLQNQYNKGMIGMTTDNFDRLSLDLEDLISEKDGGVRQNLYNEDFEMQNTLGSNTYNQFDNILGNQLMKRDTFTPPFMRTKLKQDQADAQFNKLQGKQEEDSL</sequence>
<accession>A0A078AF62</accession>
<evidence type="ECO:0008006" key="4">
    <source>
        <dbReference type="Google" id="ProtNLM"/>
    </source>
</evidence>
<dbReference type="InParanoid" id="A0A078AF62"/>
<name>A0A078AF62_STYLE</name>
<dbReference type="AlphaFoldDB" id="A0A078AF62"/>
<feature type="region of interest" description="Disordered" evidence="1">
    <location>
        <begin position="246"/>
        <end position="282"/>
    </location>
</feature>
<dbReference type="Proteomes" id="UP000039865">
    <property type="component" value="Unassembled WGS sequence"/>
</dbReference>